<dbReference type="InterPro" id="IPR001611">
    <property type="entry name" value="Leu-rich_rpt"/>
</dbReference>
<reference evidence="2" key="1">
    <citation type="submission" date="2021-01" db="EMBL/GenBank/DDBJ databases">
        <authorList>
            <person name="Corre E."/>
            <person name="Pelletier E."/>
            <person name="Niang G."/>
            <person name="Scheremetjew M."/>
            <person name="Finn R."/>
            <person name="Kale V."/>
            <person name="Holt S."/>
            <person name="Cochrane G."/>
            <person name="Meng A."/>
            <person name="Brown T."/>
            <person name="Cohen L."/>
        </authorList>
    </citation>
    <scope>NUCLEOTIDE SEQUENCE</scope>
    <source>
        <strain evidence="2">RCC3387</strain>
    </source>
</reference>
<evidence type="ECO:0000256" key="1">
    <source>
        <dbReference type="SAM" id="MobiDB-lite"/>
    </source>
</evidence>
<dbReference type="AlphaFoldDB" id="A0A6U9ADL3"/>
<accession>A0A6U9ADL3</accession>
<dbReference type="SMART" id="SM00368">
    <property type="entry name" value="LRR_RI"/>
    <property type="match status" value="2"/>
</dbReference>
<proteinExistence type="predicted"/>
<dbReference type="InterPro" id="IPR032675">
    <property type="entry name" value="LRR_dom_sf"/>
</dbReference>
<dbReference type="SUPFAM" id="SSF52047">
    <property type="entry name" value="RNI-like"/>
    <property type="match status" value="1"/>
</dbReference>
<organism evidence="2">
    <name type="scientific">Zooxanthella nutricula</name>
    <dbReference type="NCBI Taxonomy" id="1333877"/>
    <lineage>
        <taxon>Eukaryota</taxon>
        <taxon>Sar</taxon>
        <taxon>Alveolata</taxon>
        <taxon>Dinophyceae</taxon>
        <taxon>Peridiniales</taxon>
        <taxon>Peridiniales incertae sedis</taxon>
        <taxon>Zooxanthella</taxon>
    </lineage>
</organism>
<dbReference type="EMBL" id="HBGW01057798">
    <property type="protein sequence ID" value="CAD9597371.1"/>
    <property type="molecule type" value="Transcribed_RNA"/>
</dbReference>
<protein>
    <submittedName>
        <fullName evidence="2">Uncharacterized protein</fullName>
    </submittedName>
</protein>
<feature type="compositionally biased region" description="Acidic residues" evidence="1">
    <location>
        <begin position="1"/>
        <end position="13"/>
    </location>
</feature>
<gene>
    <name evidence="2" type="ORF">BRAN1462_LOCUS36727</name>
</gene>
<dbReference type="Pfam" id="PF13516">
    <property type="entry name" value="LRR_6"/>
    <property type="match status" value="1"/>
</dbReference>
<dbReference type="Gene3D" id="3.80.10.10">
    <property type="entry name" value="Ribonuclease Inhibitor"/>
    <property type="match status" value="1"/>
</dbReference>
<feature type="region of interest" description="Disordered" evidence="1">
    <location>
        <begin position="1"/>
        <end position="92"/>
    </location>
</feature>
<sequence length="256" mass="28399">MVFVEEVEEDEAPQPEAEKENKTSEAESKTKIKKGFLQENSEPLYPAEGSPEGVVHPDTHKAHAEHKMNEDINKGMNKGAPDNNGIERPPWYTKDWPKDCQYNSPGCQLDPLETSGHASDIHKQMVRGDRWAEAMAPGVKSMRLSFTQACDEDVADLVERLKGNSDVTEIDLSHNHIKDAGIQKLVGALASGAAPNLKELKLYSNEFGELGKVMLTQGLPVLRKKLEVQWEEPSWMKNARASKAQAEGRGDLQATE</sequence>
<name>A0A6U9ADL3_9DINO</name>
<feature type="compositionally biased region" description="Basic and acidic residues" evidence="1">
    <location>
        <begin position="16"/>
        <end position="30"/>
    </location>
</feature>
<evidence type="ECO:0000313" key="2">
    <source>
        <dbReference type="EMBL" id="CAD9597371.1"/>
    </source>
</evidence>
<feature type="region of interest" description="Disordered" evidence="1">
    <location>
        <begin position="235"/>
        <end position="256"/>
    </location>
</feature>
<feature type="compositionally biased region" description="Basic and acidic residues" evidence="1">
    <location>
        <begin position="55"/>
        <end position="73"/>
    </location>
</feature>